<feature type="transmembrane region" description="Helical" evidence="1">
    <location>
        <begin position="30"/>
        <end position="55"/>
    </location>
</feature>
<dbReference type="EMBL" id="CAJDYZ010001202">
    <property type="protein sequence ID" value="CAD1468713.1"/>
    <property type="molecule type" value="Genomic_DNA"/>
</dbReference>
<keyword evidence="1" id="KW-0812">Transmembrane</keyword>
<keyword evidence="3" id="KW-1185">Reference proteome</keyword>
<reference evidence="2" key="1">
    <citation type="submission" date="2020-07" db="EMBL/GenBank/DDBJ databases">
        <authorList>
            <person name="Nazaruddin N."/>
        </authorList>
    </citation>
    <scope>NUCLEOTIDE SEQUENCE</scope>
</reference>
<feature type="non-terminal residue" evidence="2">
    <location>
        <position position="1"/>
    </location>
</feature>
<dbReference type="Proteomes" id="UP000752696">
    <property type="component" value="Unassembled WGS sequence"/>
</dbReference>
<keyword evidence="1" id="KW-1133">Transmembrane helix</keyword>
<dbReference type="OrthoDB" id="6617147at2759"/>
<comment type="caution">
    <text evidence="2">The sequence shown here is derived from an EMBL/GenBank/DDBJ whole genome shotgun (WGS) entry which is preliminary data.</text>
</comment>
<name>A0A6V7GWL2_9HYME</name>
<protein>
    <submittedName>
        <fullName evidence="2">Uncharacterized protein</fullName>
    </submittedName>
</protein>
<evidence type="ECO:0000313" key="2">
    <source>
        <dbReference type="EMBL" id="CAD1468713.1"/>
    </source>
</evidence>
<evidence type="ECO:0000313" key="3">
    <source>
        <dbReference type="Proteomes" id="UP000752696"/>
    </source>
</evidence>
<sequence>LKYLYGWNYYVMKTVGIWPEERKWNRPSSYIVLIPFLTMLCFVCVPQTINLAFIIKDLDLVVENLSMGNVTVTICIVKTVAVWLNGK</sequence>
<evidence type="ECO:0000256" key="1">
    <source>
        <dbReference type="SAM" id="Phobius"/>
    </source>
</evidence>
<accession>A0A6V7GWL2</accession>
<dbReference type="AlphaFoldDB" id="A0A6V7GWL2"/>
<organism evidence="2 3">
    <name type="scientific">Heterotrigona itama</name>
    <dbReference type="NCBI Taxonomy" id="395501"/>
    <lineage>
        <taxon>Eukaryota</taxon>
        <taxon>Metazoa</taxon>
        <taxon>Ecdysozoa</taxon>
        <taxon>Arthropoda</taxon>
        <taxon>Hexapoda</taxon>
        <taxon>Insecta</taxon>
        <taxon>Pterygota</taxon>
        <taxon>Neoptera</taxon>
        <taxon>Endopterygota</taxon>
        <taxon>Hymenoptera</taxon>
        <taxon>Apocrita</taxon>
        <taxon>Aculeata</taxon>
        <taxon>Apoidea</taxon>
        <taxon>Anthophila</taxon>
        <taxon>Apidae</taxon>
        <taxon>Heterotrigona</taxon>
    </lineage>
</organism>
<gene>
    <name evidence="2" type="ORF">MHI_LOCUS65027</name>
</gene>
<feature type="non-terminal residue" evidence="2">
    <location>
        <position position="87"/>
    </location>
</feature>
<keyword evidence="1" id="KW-0472">Membrane</keyword>
<proteinExistence type="predicted"/>
<feature type="transmembrane region" description="Helical" evidence="1">
    <location>
        <begin position="67"/>
        <end position="86"/>
    </location>
</feature>